<dbReference type="Pfam" id="PF04055">
    <property type="entry name" value="Radical_SAM"/>
    <property type="match status" value="1"/>
</dbReference>
<dbReference type="EMBL" id="JBCHKQ010000001">
    <property type="protein sequence ID" value="MEM5947297.1"/>
    <property type="molecule type" value="Genomic_DNA"/>
</dbReference>
<evidence type="ECO:0000256" key="2">
    <source>
        <dbReference type="ARBA" id="ARBA00022490"/>
    </source>
</evidence>
<organism evidence="11 12">
    <name type="scientific">Rarispira pelagica</name>
    <dbReference type="NCBI Taxonomy" id="3141764"/>
    <lineage>
        <taxon>Bacteria</taxon>
        <taxon>Pseudomonadati</taxon>
        <taxon>Spirochaetota</taxon>
        <taxon>Spirochaetia</taxon>
        <taxon>Winmispirales</taxon>
        <taxon>Winmispiraceae</taxon>
        <taxon>Rarispira</taxon>
    </lineage>
</organism>
<dbReference type="InterPro" id="IPR020612">
    <property type="entry name" value="Methylthiotransferase_CS"/>
</dbReference>
<keyword evidence="7 8" id="KW-0411">Iron-sulfur</keyword>
<keyword evidence="6 8" id="KW-0408">Iron</keyword>
<feature type="binding site" evidence="8">
    <location>
        <position position="11"/>
    </location>
    <ligand>
        <name>[4Fe-4S] cluster</name>
        <dbReference type="ChEBI" id="CHEBI:49883"/>
        <label>1</label>
    </ligand>
</feature>
<comment type="subcellular location">
    <subcellularLocation>
        <location evidence="8">Cytoplasm</location>
    </subcellularLocation>
</comment>
<dbReference type="RefSeq" id="WP_420068746.1">
    <property type="nucleotide sequence ID" value="NZ_JBCHKQ010000001.1"/>
</dbReference>
<dbReference type="InterPro" id="IPR012340">
    <property type="entry name" value="NA-bd_OB-fold"/>
</dbReference>
<gene>
    <name evidence="8 11" type="primary">rimO</name>
    <name evidence="11" type="ORF">WKV44_01945</name>
</gene>
<keyword evidence="1 8" id="KW-0004">4Fe-4S</keyword>
<dbReference type="HAMAP" id="MF_01865">
    <property type="entry name" value="MTTase_RimO"/>
    <property type="match status" value="1"/>
</dbReference>
<accession>A0ABU9UAV8</accession>
<dbReference type="InterPro" id="IPR013848">
    <property type="entry name" value="Methylthiotransferase_N"/>
</dbReference>
<evidence type="ECO:0000256" key="8">
    <source>
        <dbReference type="HAMAP-Rule" id="MF_01865"/>
    </source>
</evidence>
<feature type="binding site" evidence="8">
    <location>
        <position position="78"/>
    </location>
    <ligand>
        <name>[4Fe-4S] cluster</name>
        <dbReference type="ChEBI" id="CHEBI:49883"/>
        <label>1</label>
    </ligand>
</feature>
<evidence type="ECO:0000313" key="11">
    <source>
        <dbReference type="EMBL" id="MEM5947297.1"/>
    </source>
</evidence>
<dbReference type="NCBIfam" id="TIGR01125">
    <property type="entry name" value="30S ribosomal protein S12 methylthiotransferase RimO"/>
    <property type="match status" value="1"/>
</dbReference>
<dbReference type="Proteomes" id="UP001466331">
    <property type="component" value="Unassembled WGS sequence"/>
</dbReference>
<keyword evidence="3 8" id="KW-0808">Transferase</keyword>
<dbReference type="PROSITE" id="PS01278">
    <property type="entry name" value="MTTASE_RADICAL"/>
    <property type="match status" value="1"/>
</dbReference>
<dbReference type="InterPro" id="IPR002792">
    <property type="entry name" value="TRAM_dom"/>
</dbReference>
<dbReference type="CDD" id="cd01335">
    <property type="entry name" value="Radical_SAM"/>
    <property type="match status" value="1"/>
</dbReference>
<evidence type="ECO:0000256" key="3">
    <source>
        <dbReference type="ARBA" id="ARBA00022679"/>
    </source>
</evidence>
<proteinExistence type="inferred from homology"/>
<dbReference type="InterPro" id="IPR005840">
    <property type="entry name" value="Ribosomal_uS12_MeSTrfase_RimO"/>
</dbReference>
<dbReference type="NCBIfam" id="TIGR00089">
    <property type="entry name" value="MiaB/RimO family radical SAM methylthiotransferase"/>
    <property type="match status" value="1"/>
</dbReference>
<comment type="function">
    <text evidence="8">Catalyzes the methylthiolation of an aspartic acid residue of ribosomal protein uS12.</text>
</comment>
<dbReference type="SFLD" id="SFLDG01061">
    <property type="entry name" value="methylthiotransferase"/>
    <property type="match status" value="1"/>
</dbReference>
<dbReference type="SFLD" id="SFLDG01082">
    <property type="entry name" value="B12-binding_domain_containing"/>
    <property type="match status" value="1"/>
</dbReference>
<dbReference type="PANTHER" id="PTHR43837:SF1">
    <property type="entry name" value="RIBOSOMAL PROTEIN US12 METHYLTHIOTRANSFERASE RIMO"/>
    <property type="match status" value="1"/>
</dbReference>
<dbReference type="SMART" id="SM00729">
    <property type="entry name" value="Elp3"/>
    <property type="match status" value="1"/>
</dbReference>
<feature type="binding site" evidence="8">
    <location>
        <position position="151"/>
    </location>
    <ligand>
        <name>[4Fe-4S] cluster</name>
        <dbReference type="ChEBI" id="CHEBI:49883"/>
        <label>2</label>
        <note>4Fe-4S-S-AdoMet</note>
    </ligand>
</feature>
<dbReference type="SUPFAM" id="SSF102114">
    <property type="entry name" value="Radical SAM enzymes"/>
    <property type="match status" value="1"/>
</dbReference>
<keyword evidence="4 8" id="KW-0949">S-adenosyl-L-methionine</keyword>
<evidence type="ECO:0000256" key="1">
    <source>
        <dbReference type="ARBA" id="ARBA00022485"/>
    </source>
</evidence>
<sequence>MPSFFIDSLGCAKNQVDSEYIIALLQDKGWVLADSAEIADVIIVNTCGFINSAKQESIDTVLEFKSLFPQKKIVVAGCLSQRYGKELYEEMSEADAVVGNSNLIQVVEAVEKVVSGRRALVLSDDRRELDIKRRSRFSFPGSAYVKIAEGCDNRCAYCAIPIIRGPLLSRSVESVLDEVDFLLSSGVRELNLVAQDLAFFGKDNGLDDGLVRLVSSILEKKGDFWLRLLYIHPSHFPRELISICKNDKRFLPYFDIPFQHASSSVLSAMGRGGDRDSFLDLVSFIRSEIPNAALRSTFLLGFPGEKESDLVLLKDFLKEAALDWAGFFVYSPEEGTRAYNLYSAMPEDLRSEQSSLAERYLLELQTIQESVSSSCLDARVGKIETVLIEEKIEGEDLYLGRAFFSAPEVDGLVVVHGDDLPVGDFVRCRIVARNGIDLEALYLSE</sequence>
<dbReference type="InterPro" id="IPR023404">
    <property type="entry name" value="rSAM_horseshoe"/>
</dbReference>
<dbReference type="GO" id="GO:0103039">
    <property type="term" value="F:protein methylthiotransferase activity"/>
    <property type="evidence" value="ECO:0007669"/>
    <property type="project" value="UniProtKB-EC"/>
</dbReference>
<dbReference type="InterPro" id="IPR007197">
    <property type="entry name" value="rSAM"/>
</dbReference>
<comment type="catalytic activity">
    <reaction evidence="8">
        <text>L-aspartate(89)-[ribosomal protein uS12]-hydrogen + (sulfur carrier)-SH + AH2 + 2 S-adenosyl-L-methionine = 3-methylsulfanyl-L-aspartate(89)-[ribosomal protein uS12]-hydrogen + (sulfur carrier)-H + 5'-deoxyadenosine + L-methionine + A + S-adenosyl-L-homocysteine + 2 H(+)</text>
        <dbReference type="Rhea" id="RHEA:37087"/>
        <dbReference type="Rhea" id="RHEA-COMP:10460"/>
        <dbReference type="Rhea" id="RHEA-COMP:10461"/>
        <dbReference type="Rhea" id="RHEA-COMP:14737"/>
        <dbReference type="Rhea" id="RHEA-COMP:14739"/>
        <dbReference type="ChEBI" id="CHEBI:13193"/>
        <dbReference type="ChEBI" id="CHEBI:15378"/>
        <dbReference type="ChEBI" id="CHEBI:17319"/>
        <dbReference type="ChEBI" id="CHEBI:17499"/>
        <dbReference type="ChEBI" id="CHEBI:29917"/>
        <dbReference type="ChEBI" id="CHEBI:29961"/>
        <dbReference type="ChEBI" id="CHEBI:57844"/>
        <dbReference type="ChEBI" id="CHEBI:57856"/>
        <dbReference type="ChEBI" id="CHEBI:59789"/>
        <dbReference type="ChEBI" id="CHEBI:64428"/>
        <dbReference type="ChEBI" id="CHEBI:73599"/>
        <dbReference type="EC" id="2.8.4.4"/>
    </reaction>
</comment>
<dbReference type="PROSITE" id="PS51449">
    <property type="entry name" value="MTTASE_N"/>
    <property type="match status" value="1"/>
</dbReference>
<dbReference type="Gene3D" id="2.40.50.140">
    <property type="entry name" value="Nucleic acid-binding proteins"/>
    <property type="match status" value="1"/>
</dbReference>
<evidence type="ECO:0000256" key="6">
    <source>
        <dbReference type="ARBA" id="ARBA00023004"/>
    </source>
</evidence>
<keyword evidence="11" id="KW-0689">Ribosomal protein</keyword>
<evidence type="ECO:0000256" key="5">
    <source>
        <dbReference type="ARBA" id="ARBA00022723"/>
    </source>
</evidence>
<dbReference type="InterPro" id="IPR058240">
    <property type="entry name" value="rSAM_sf"/>
</dbReference>
<evidence type="ECO:0000256" key="4">
    <source>
        <dbReference type="ARBA" id="ARBA00022691"/>
    </source>
</evidence>
<dbReference type="SFLD" id="SFLDF00274">
    <property type="entry name" value="ribosomal_protein_S12_methylth"/>
    <property type="match status" value="1"/>
</dbReference>
<keyword evidence="2 8" id="KW-0963">Cytoplasm</keyword>
<dbReference type="Pfam" id="PF00919">
    <property type="entry name" value="UPF0004"/>
    <property type="match status" value="1"/>
</dbReference>
<dbReference type="PANTHER" id="PTHR43837">
    <property type="entry name" value="RIBOSOMAL PROTEIN S12 METHYLTHIOTRANSFERASE RIMO"/>
    <property type="match status" value="1"/>
</dbReference>
<feature type="domain" description="Radical SAM core" evidence="10">
    <location>
        <begin position="137"/>
        <end position="372"/>
    </location>
</feature>
<dbReference type="InterPro" id="IPR038135">
    <property type="entry name" value="Methylthiotransferase_N_sf"/>
</dbReference>
<evidence type="ECO:0000256" key="7">
    <source>
        <dbReference type="ARBA" id="ARBA00023014"/>
    </source>
</evidence>
<feature type="binding site" evidence="8">
    <location>
        <position position="47"/>
    </location>
    <ligand>
        <name>[4Fe-4S] cluster</name>
        <dbReference type="ChEBI" id="CHEBI:49883"/>
        <label>1</label>
    </ligand>
</feature>
<dbReference type="EC" id="2.8.4.4" evidence="8"/>
<feature type="binding site" evidence="8">
    <location>
        <position position="158"/>
    </location>
    <ligand>
        <name>[4Fe-4S] cluster</name>
        <dbReference type="ChEBI" id="CHEBI:49883"/>
        <label>2</label>
        <note>4Fe-4S-S-AdoMet</note>
    </ligand>
</feature>
<dbReference type="Gene3D" id="3.80.30.20">
    <property type="entry name" value="tm_1862 like domain"/>
    <property type="match status" value="1"/>
</dbReference>
<evidence type="ECO:0000313" key="12">
    <source>
        <dbReference type="Proteomes" id="UP001466331"/>
    </source>
</evidence>
<comment type="cofactor">
    <cofactor evidence="8">
        <name>[4Fe-4S] cluster</name>
        <dbReference type="ChEBI" id="CHEBI:49883"/>
    </cofactor>
    <text evidence="8">Binds 2 [4Fe-4S] clusters. One cluster is coordinated with 3 cysteines and an exchangeable S-adenosyl-L-methionine.</text>
</comment>
<dbReference type="SFLD" id="SFLDS00029">
    <property type="entry name" value="Radical_SAM"/>
    <property type="match status" value="1"/>
</dbReference>
<evidence type="ECO:0000259" key="9">
    <source>
        <dbReference type="PROSITE" id="PS51449"/>
    </source>
</evidence>
<feature type="domain" description="MTTase N-terminal" evidence="9">
    <location>
        <begin position="2"/>
        <end position="115"/>
    </location>
</feature>
<keyword evidence="5 8" id="KW-0479">Metal-binding</keyword>
<keyword evidence="12" id="KW-1185">Reference proteome</keyword>
<dbReference type="GO" id="GO:0005840">
    <property type="term" value="C:ribosome"/>
    <property type="evidence" value="ECO:0007669"/>
    <property type="project" value="UniProtKB-KW"/>
</dbReference>
<name>A0ABU9UAV8_9SPIR</name>
<comment type="caution">
    <text evidence="11">The sequence shown here is derived from an EMBL/GenBank/DDBJ whole genome shotgun (WGS) entry which is preliminary data.</text>
</comment>
<dbReference type="Gene3D" id="3.40.50.12160">
    <property type="entry name" value="Methylthiotransferase, N-terminal domain"/>
    <property type="match status" value="1"/>
</dbReference>
<dbReference type="InterPro" id="IPR005839">
    <property type="entry name" value="Methylthiotransferase"/>
</dbReference>
<reference evidence="11 12" key="1">
    <citation type="submission" date="2024-03" db="EMBL/GenBank/DDBJ databases">
        <title>Ignisphaera cupida sp. nov., a hyperthermophilic hydrolytic archaeon from a hot spring of Kamchatka, and proposal of Ignisphaeraceae fam. nov.</title>
        <authorList>
            <person name="Podosokorskaya O.A."/>
            <person name="Elcheninov A.G."/>
            <person name="Maltseva A.I."/>
            <person name="Zayulina K.S."/>
            <person name="Novikov A."/>
            <person name="Merkel A.Y."/>
        </authorList>
    </citation>
    <scope>NUCLEOTIDE SEQUENCE [LARGE SCALE GENOMIC DNA]</scope>
    <source>
        <strain evidence="11 12">38H-sp</strain>
    </source>
</reference>
<comment type="similarity">
    <text evidence="8">Belongs to the methylthiotransferase family. RimO subfamily.</text>
</comment>
<feature type="binding site" evidence="8">
    <location>
        <position position="155"/>
    </location>
    <ligand>
        <name>[4Fe-4S] cluster</name>
        <dbReference type="ChEBI" id="CHEBI:49883"/>
        <label>2</label>
        <note>4Fe-4S-S-AdoMet</note>
    </ligand>
</feature>
<dbReference type="Pfam" id="PF18693">
    <property type="entry name" value="TRAM_2"/>
    <property type="match status" value="1"/>
</dbReference>
<dbReference type="InterPro" id="IPR006638">
    <property type="entry name" value="Elp3/MiaA/NifB-like_rSAM"/>
</dbReference>
<protein>
    <recommendedName>
        <fullName evidence="8">Ribosomal protein uS12 methylthiotransferase RimO</fullName>
        <shortName evidence="8">uS12 MTTase</shortName>
        <shortName evidence="8">uS12 methylthiotransferase</shortName>
        <ecNumber evidence="8">2.8.4.4</ecNumber>
    </recommendedName>
    <alternativeName>
        <fullName evidence="8">Ribosomal protein uS12 (aspartate-C(3))-methylthiotransferase</fullName>
    </alternativeName>
    <alternativeName>
        <fullName evidence="8">Ribosome maturation factor RimO</fullName>
    </alternativeName>
</protein>
<keyword evidence="11" id="KW-0687">Ribonucleoprotein</keyword>
<dbReference type="PROSITE" id="PS51918">
    <property type="entry name" value="RADICAL_SAM"/>
    <property type="match status" value="1"/>
</dbReference>
<evidence type="ECO:0000259" key="10">
    <source>
        <dbReference type="PROSITE" id="PS51918"/>
    </source>
</evidence>